<comment type="caution">
    <text evidence="7">The sequence shown here is derived from an EMBL/GenBank/DDBJ whole genome shotgun (WGS) entry which is preliminary data.</text>
</comment>
<keyword evidence="2" id="KW-0805">Transcription regulation</keyword>
<evidence type="ECO:0000256" key="2">
    <source>
        <dbReference type="ARBA" id="ARBA00023015"/>
    </source>
</evidence>
<sequence length="209" mass="23076">MATKVRTADTRERILTAACEVIADIGFEKIRMRMVAERAGVSTALLHYHFDTREKLFTEAMTHSFASTALDVDRDAGTAPAAVILARIVRNLLPTDPELHQDWRLWQELWVRALRDETTRVFAVDLYAQLHGWVSDAIRRGIDSGEFTPADVDDLSTLVLSLSDGYGIRLMLRDPTVTLDSALAAIWRHVAGALGLPAAVPADTRPNGA</sequence>
<keyword evidence="1" id="KW-0678">Repressor</keyword>
<dbReference type="Pfam" id="PF13977">
    <property type="entry name" value="TetR_C_6"/>
    <property type="match status" value="1"/>
</dbReference>
<dbReference type="EMBL" id="JBHSKM010000025">
    <property type="protein sequence ID" value="MFC5218718.1"/>
    <property type="molecule type" value="Genomic_DNA"/>
</dbReference>
<dbReference type="InterPro" id="IPR039538">
    <property type="entry name" value="BetI_C"/>
</dbReference>
<evidence type="ECO:0000259" key="6">
    <source>
        <dbReference type="PROSITE" id="PS50977"/>
    </source>
</evidence>
<evidence type="ECO:0000256" key="5">
    <source>
        <dbReference type="PROSITE-ProRule" id="PRU00335"/>
    </source>
</evidence>
<dbReference type="PANTHER" id="PTHR30055:SF234">
    <property type="entry name" value="HTH-TYPE TRANSCRIPTIONAL REGULATOR BETI"/>
    <property type="match status" value="1"/>
</dbReference>
<dbReference type="PRINTS" id="PR00455">
    <property type="entry name" value="HTHTETR"/>
</dbReference>
<dbReference type="SUPFAM" id="SSF46689">
    <property type="entry name" value="Homeodomain-like"/>
    <property type="match status" value="1"/>
</dbReference>
<dbReference type="Gene3D" id="1.10.357.10">
    <property type="entry name" value="Tetracycline Repressor, domain 2"/>
    <property type="match status" value="1"/>
</dbReference>
<dbReference type="PANTHER" id="PTHR30055">
    <property type="entry name" value="HTH-TYPE TRANSCRIPTIONAL REGULATOR RUTR"/>
    <property type="match status" value="1"/>
</dbReference>
<dbReference type="Proteomes" id="UP001596263">
    <property type="component" value="Unassembled WGS sequence"/>
</dbReference>
<keyword evidence="8" id="KW-1185">Reference proteome</keyword>
<organism evidence="7 8">
    <name type="scientific">Streptomyces coerulescens</name>
    <dbReference type="NCBI Taxonomy" id="29304"/>
    <lineage>
        <taxon>Bacteria</taxon>
        <taxon>Bacillati</taxon>
        <taxon>Actinomycetota</taxon>
        <taxon>Actinomycetes</taxon>
        <taxon>Kitasatosporales</taxon>
        <taxon>Streptomycetaceae</taxon>
        <taxon>Streptomyces</taxon>
    </lineage>
</organism>
<dbReference type="SUPFAM" id="SSF48498">
    <property type="entry name" value="Tetracyclin repressor-like, C-terminal domain"/>
    <property type="match status" value="1"/>
</dbReference>
<feature type="DNA-binding region" description="H-T-H motif" evidence="5">
    <location>
        <begin position="31"/>
        <end position="50"/>
    </location>
</feature>
<dbReference type="InterPro" id="IPR001647">
    <property type="entry name" value="HTH_TetR"/>
</dbReference>
<feature type="domain" description="HTH tetR-type" evidence="6">
    <location>
        <begin position="8"/>
        <end position="68"/>
    </location>
</feature>
<gene>
    <name evidence="7" type="ORF">ACFPQ9_33225</name>
</gene>
<dbReference type="InterPro" id="IPR036271">
    <property type="entry name" value="Tet_transcr_reg_TetR-rel_C_sf"/>
</dbReference>
<dbReference type="InterPro" id="IPR009057">
    <property type="entry name" value="Homeodomain-like_sf"/>
</dbReference>
<keyword evidence="3 5" id="KW-0238">DNA-binding</keyword>
<evidence type="ECO:0000313" key="7">
    <source>
        <dbReference type="EMBL" id="MFC5218718.1"/>
    </source>
</evidence>
<dbReference type="PROSITE" id="PS50977">
    <property type="entry name" value="HTH_TETR_2"/>
    <property type="match status" value="1"/>
</dbReference>
<evidence type="ECO:0000256" key="4">
    <source>
        <dbReference type="ARBA" id="ARBA00023163"/>
    </source>
</evidence>
<proteinExistence type="predicted"/>
<reference evidence="8" key="1">
    <citation type="journal article" date="2019" name="Int. J. Syst. Evol. Microbiol.">
        <title>The Global Catalogue of Microorganisms (GCM) 10K type strain sequencing project: providing services to taxonomists for standard genome sequencing and annotation.</title>
        <authorList>
            <consortium name="The Broad Institute Genomics Platform"/>
            <consortium name="The Broad Institute Genome Sequencing Center for Infectious Disease"/>
            <person name="Wu L."/>
            <person name="Ma J."/>
        </authorList>
    </citation>
    <scope>NUCLEOTIDE SEQUENCE [LARGE SCALE GENOMIC DNA]</scope>
    <source>
        <strain evidence="8">KCTC 42586</strain>
    </source>
</reference>
<keyword evidence="4" id="KW-0804">Transcription</keyword>
<name>A0ABW0CTH0_STRCD</name>
<protein>
    <submittedName>
        <fullName evidence="7">TetR/AcrR family transcriptional regulator</fullName>
    </submittedName>
</protein>
<evidence type="ECO:0000256" key="3">
    <source>
        <dbReference type="ARBA" id="ARBA00023125"/>
    </source>
</evidence>
<dbReference type="Pfam" id="PF00440">
    <property type="entry name" value="TetR_N"/>
    <property type="match status" value="1"/>
</dbReference>
<dbReference type="RefSeq" id="WP_380861773.1">
    <property type="nucleotide sequence ID" value="NZ_JBHSKM010000025.1"/>
</dbReference>
<evidence type="ECO:0000256" key="1">
    <source>
        <dbReference type="ARBA" id="ARBA00022491"/>
    </source>
</evidence>
<dbReference type="InterPro" id="IPR050109">
    <property type="entry name" value="HTH-type_TetR-like_transc_reg"/>
</dbReference>
<accession>A0ABW0CTH0</accession>
<evidence type="ECO:0000313" key="8">
    <source>
        <dbReference type="Proteomes" id="UP001596263"/>
    </source>
</evidence>